<dbReference type="STRING" id="650164.K5W2J1"/>
<evidence type="ECO:0000256" key="3">
    <source>
        <dbReference type="ARBA" id="ARBA00023015"/>
    </source>
</evidence>
<keyword evidence="3" id="KW-0805">Transcription regulation</keyword>
<dbReference type="InterPro" id="IPR001138">
    <property type="entry name" value="Zn2Cys6_DnaBD"/>
</dbReference>
<comment type="subcellular location">
    <subcellularLocation>
        <location evidence="1">Nucleus</location>
    </subcellularLocation>
</comment>
<dbReference type="RefSeq" id="XP_007397992.1">
    <property type="nucleotide sequence ID" value="XM_007397930.1"/>
</dbReference>
<dbReference type="HOGENOM" id="CLU_1129420_0_0_1"/>
<reference evidence="7 8" key="1">
    <citation type="journal article" date="2012" name="BMC Genomics">
        <title>Comparative genomics of the white-rot fungi, Phanerochaete carnosa and P. chrysosporium, to elucidate the genetic basis of the distinct wood types they colonize.</title>
        <authorList>
            <person name="Suzuki H."/>
            <person name="MacDonald J."/>
            <person name="Syed K."/>
            <person name="Salamov A."/>
            <person name="Hori C."/>
            <person name="Aerts A."/>
            <person name="Henrissat B."/>
            <person name="Wiebenga A."/>
            <person name="vanKuyk P.A."/>
            <person name="Barry K."/>
            <person name="Lindquist E."/>
            <person name="LaButti K."/>
            <person name="Lapidus A."/>
            <person name="Lucas S."/>
            <person name="Coutinho P."/>
            <person name="Gong Y."/>
            <person name="Samejima M."/>
            <person name="Mahadevan R."/>
            <person name="Abou-Zaid M."/>
            <person name="de Vries R.P."/>
            <person name="Igarashi K."/>
            <person name="Yadav J.S."/>
            <person name="Grigoriev I.V."/>
            <person name="Master E.R."/>
        </authorList>
    </citation>
    <scope>NUCLEOTIDE SEQUENCE [LARGE SCALE GENOMIC DNA]</scope>
    <source>
        <strain evidence="7 8">HHB-10118-sp</strain>
    </source>
</reference>
<organism evidence="7 8">
    <name type="scientific">Phanerochaete carnosa (strain HHB-10118-sp)</name>
    <name type="common">White-rot fungus</name>
    <name type="synonym">Peniophora carnosa</name>
    <dbReference type="NCBI Taxonomy" id="650164"/>
    <lineage>
        <taxon>Eukaryota</taxon>
        <taxon>Fungi</taxon>
        <taxon>Dikarya</taxon>
        <taxon>Basidiomycota</taxon>
        <taxon>Agaricomycotina</taxon>
        <taxon>Agaricomycetes</taxon>
        <taxon>Polyporales</taxon>
        <taxon>Phanerochaetaceae</taxon>
        <taxon>Phanerochaete</taxon>
    </lineage>
</organism>
<dbReference type="GO" id="GO:0000981">
    <property type="term" value="F:DNA-binding transcription factor activity, RNA polymerase II-specific"/>
    <property type="evidence" value="ECO:0007669"/>
    <property type="project" value="InterPro"/>
</dbReference>
<dbReference type="AlphaFoldDB" id="K5W2J1"/>
<evidence type="ECO:0000256" key="1">
    <source>
        <dbReference type="ARBA" id="ARBA00004123"/>
    </source>
</evidence>
<evidence type="ECO:0000256" key="4">
    <source>
        <dbReference type="ARBA" id="ARBA00023163"/>
    </source>
</evidence>
<keyword evidence="4" id="KW-0804">Transcription</keyword>
<dbReference type="Gene3D" id="4.10.240.10">
    <property type="entry name" value="Zn(2)-C6 fungal-type DNA-binding domain"/>
    <property type="match status" value="1"/>
</dbReference>
<dbReference type="Proteomes" id="UP000008370">
    <property type="component" value="Unassembled WGS sequence"/>
</dbReference>
<keyword evidence="5" id="KW-0539">Nucleus</keyword>
<protein>
    <recommendedName>
        <fullName evidence="6">Zn(2)-C6 fungal-type domain-containing protein</fullName>
    </recommendedName>
</protein>
<evidence type="ECO:0000313" key="7">
    <source>
        <dbReference type="EMBL" id="EKM53300.1"/>
    </source>
</evidence>
<dbReference type="PROSITE" id="PS00463">
    <property type="entry name" value="ZN2_CY6_FUNGAL_1"/>
    <property type="match status" value="1"/>
</dbReference>
<dbReference type="SMART" id="SM00066">
    <property type="entry name" value="GAL4"/>
    <property type="match status" value="1"/>
</dbReference>
<dbReference type="GO" id="GO:0005634">
    <property type="term" value="C:nucleus"/>
    <property type="evidence" value="ECO:0007669"/>
    <property type="project" value="UniProtKB-SubCell"/>
</dbReference>
<dbReference type="OrthoDB" id="2309723at2759"/>
<dbReference type="Pfam" id="PF00172">
    <property type="entry name" value="Zn_clus"/>
    <property type="match status" value="1"/>
</dbReference>
<keyword evidence="8" id="KW-1185">Reference proteome</keyword>
<evidence type="ECO:0000313" key="8">
    <source>
        <dbReference type="Proteomes" id="UP000008370"/>
    </source>
</evidence>
<feature type="domain" description="Zn(2)-C6 fungal-type" evidence="6">
    <location>
        <begin position="24"/>
        <end position="56"/>
    </location>
</feature>
<evidence type="ECO:0000259" key="6">
    <source>
        <dbReference type="PROSITE" id="PS50048"/>
    </source>
</evidence>
<gene>
    <name evidence="7" type="ORF">PHACADRAFT_197729</name>
</gene>
<dbReference type="SUPFAM" id="SSF57701">
    <property type="entry name" value="Zn2/Cys6 DNA-binding domain"/>
    <property type="match status" value="1"/>
</dbReference>
<dbReference type="CDD" id="cd00067">
    <property type="entry name" value="GAL4"/>
    <property type="match status" value="1"/>
</dbReference>
<evidence type="ECO:0000256" key="5">
    <source>
        <dbReference type="ARBA" id="ARBA00023242"/>
    </source>
</evidence>
<dbReference type="InterPro" id="IPR050815">
    <property type="entry name" value="TF_fung"/>
</dbReference>
<proteinExistence type="predicted"/>
<evidence type="ECO:0000256" key="2">
    <source>
        <dbReference type="ARBA" id="ARBA00022723"/>
    </source>
</evidence>
<dbReference type="KEGG" id="pco:PHACADRAFT_197729"/>
<keyword evidence="2" id="KW-0479">Metal-binding</keyword>
<name>K5W2J1_PHACS</name>
<dbReference type="InParanoid" id="K5W2J1"/>
<dbReference type="PANTHER" id="PTHR47338">
    <property type="entry name" value="ZN(II)2CYS6 TRANSCRIPTION FACTOR (EUROFUNG)-RELATED"/>
    <property type="match status" value="1"/>
</dbReference>
<dbReference type="GeneID" id="18911270"/>
<accession>K5W2J1</accession>
<sequence length="246" mass="26256">MFDPEQQDSSQSASSPMALARGAACLPCRRRKMRCDGKKPVCSPCIAKDRQEDCEYTGDIQGLTKTQLLEENISLLEARISELENPSEATSVKLRDVPGPSAVPLTLMIPGSSNVAPSGPAPGPSAVPASASVSEPTVQDVHNMINNFIPCASKVGFFLNTTRFIQLAYLPVDQRDPLTDSLVSAVCLWGSRLSRDTPLHAFEEHLLTKAVQGVSTSLFLANSGDRGHAILRVIQADLSGISAPDA</sequence>
<dbReference type="GO" id="GO:0008270">
    <property type="term" value="F:zinc ion binding"/>
    <property type="evidence" value="ECO:0007669"/>
    <property type="project" value="InterPro"/>
</dbReference>
<dbReference type="PANTHER" id="PTHR47338:SF29">
    <property type="entry name" value="ZN(2)-C6 FUNGAL-TYPE DOMAIN-CONTAINING PROTEIN"/>
    <property type="match status" value="1"/>
</dbReference>
<dbReference type="EMBL" id="JH930474">
    <property type="protein sequence ID" value="EKM53300.1"/>
    <property type="molecule type" value="Genomic_DNA"/>
</dbReference>
<dbReference type="InterPro" id="IPR036864">
    <property type="entry name" value="Zn2-C6_fun-type_DNA-bd_sf"/>
</dbReference>
<dbReference type="PROSITE" id="PS50048">
    <property type="entry name" value="ZN2_CY6_FUNGAL_2"/>
    <property type="match status" value="1"/>
</dbReference>